<dbReference type="RefSeq" id="WP_265725227.1">
    <property type="nucleotide sequence ID" value="NZ_JAOSLC020000003.1"/>
</dbReference>
<evidence type="ECO:0000256" key="1">
    <source>
        <dbReference type="SAM" id="Phobius"/>
    </source>
</evidence>
<evidence type="ECO:0000313" key="2">
    <source>
        <dbReference type="EMBL" id="MDD7914618.1"/>
    </source>
</evidence>
<keyword evidence="1" id="KW-1133">Transmembrane helix</keyword>
<organism evidence="2 3">
    <name type="scientific">Polaribacter ponticola</name>
    <dbReference type="NCBI Taxonomy" id="2978475"/>
    <lineage>
        <taxon>Bacteria</taxon>
        <taxon>Pseudomonadati</taxon>
        <taxon>Bacteroidota</taxon>
        <taxon>Flavobacteriia</taxon>
        <taxon>Flavobacteriales</taxon>
        <taxon>Flavobacteriaceae</taxon>
    </lineage>
</organism>
<keyword evidence="3" id="KW-1185">Reference proteome</keyword>
<dbReference type="EMBL" id="JAOSLC020000003">
    <property type="protein sequence ID" value="MDD7914618.1"/>
    <property type="molecule type" value="Genomic_DNA"/>
</dbReference>
<protein>
    <submittedName>
        <fullName evidence="2">Uncharacterized protein</fullName>
    </submittedName>
</protein>
<comment type="caution">
    <text evidence="2">The sequence shown here is derived from an EMBL/GenBank/DDBJ whole genome shotgun (WGS) entry which is preliminary data.</text>
</comment>
<dbReference type="Proteomes" id="UP001151478">
    <property type="component" value="Unassembled WGS sequence"/>
</dbReference>
<evidence type="ECO:0000313" key="3">
    <source>
        <dbReference type="Proteomes" id="UP001151478"/>
    </source>
</evidence>
<gene>
    <name evidence="2" type="ORF">N5A56_009405</name>
</gene>
<proteinExistence type="predicted"/>
<keyword evidence="1" id="KW-0812">Transmembrane</keyword>
<feature type="transmembrane region" description="Helical" evidence="1">
    <location>
        <begin position="75"/>
        <end position="93"/>
    </location>
</feature>
<keyword evidence="1" id="KW-0472">Membrane</keyword>
<accession>A0ABT5S949</accession>
<name>A0ABT5S949_9FLAO</name>
<reference evidence="2" key="1">
    <citation type="submission" date="2023-02" db="EMBL/GenBank/DDBJ databases">
        <title>Polaribacter ponticola sp. nov., isolated from seawater.</title>
        <authorList>
            <person name="Baek J.H."/>
            <person name="Kim J.M."/>
            <person name="Choi D.G."/>
            <person name="Jeon C.O."/>
        </authorList>
    </citation>
    <scope>NUCLEOTIDE SEQUENCE</scope>
    <source>
        <strain evidence="2">MSW5</strain>
    </source>
</reference>
<sequence length="102" mass="11622">MSAIVLENSKSVLNSKALISKKAWFVILSIVLAVVLIPFKSQEKPLFTMPELDFSFIEKIQIPNVLESFAVSNTVLYAIFLFGLMLIAQVFFLKNHLNKRFE</sequence>
<feature type="transmembrane region" description="Helical" evidence="1">
    <location>
        <begin position="23"/>
        <end position="39"/>
    </location>
</feature>